<feature type="transmembrane region" description="Helical" evidence="1">
    <location>
        <begin position="48"/>
        <end position="66"/>
    </location>
</feature>
<evidence type="ECO:0000313" key="2">
    <source>
        <dbReference type="EMBL" id="GET34045.1"/>
    </source>
</evidence>
<name>A0A5M4B1M3_9BACT</name>
<accession>A0A5M4B1M3</accession>
<proteinExistence type="predicted"/>
<evidence type="ECO:0000313" key="3">
    <source>
        <dbReference type="Proteomes" id="UP000391834"/>
    </source>
</evidence>
<keyword evidence="1" id="KW-0472">Membrane</keyword>
<dbReference type="EMBL" id="BLAX01000001">
    <property type="protein sequence ID" value="GET34045.1"/>
    <property type="molecule type" value="Genomic_DNA"/>
</dbReference>
<keyword evidence="3" id="KW-1185">Reference proteome</keyword>
<gene>
    <name evidence="2" type="ORF">PbJCM13498_29080</name>
</gene>
<reference evidence="2 3" key="1">
    <citation type="submission" date="2019-10" db="EMBL/GenBank/DDBJ databases">
        <title>Prolixibacter strains distinguished by the presence of nitrate reductase genes were adept at nitrate-dependent anaerobic corrosion of metallic iron and carbon steel.</title>
        <authorList>
            <person name="Iino T."/>
            <person name="Shono N."/>
            <person name="Ito K."/>
            <person name="Nakamura R."/>
            <person name="Sueoka K."/>
            <person name="Harayama S."/>
            <person name="Ohkuma M."/>
        </authorList>
    </citation>
    <scope>NUCLEOTIDE SEQUENCE [LARGE SCALE GENOMIC DNA]</scope>
    <source>
        <strain evidence="2 3">JCM 13498</strain>
    </source>
</reference>
<dbReference type="AlphaFoldDB" id="A0A5M4B1M3"/>
<evidence type="ECO:0000256" key="1">
    <source>
        <dbReference type="SAM" id="Phobius"/>
    </source>
</evidence>
<feature type="transmembrane region" description="Helical" evidence="1">
    <location>
        <begin position="17"/>
        <end position="36"/>
    </location>
</feature>
<dbReference type="Proteomes" id="UP000391834">
    <property type="component" value="Unassembled WGS sequence"/>
</dbReference>
<protein>
    <submittedName>
        <fullName evidence="2">Uncharacterized protein</fullName>
    </submittedName>
</protein>
<keyword evidence="1" id="KW-0812">Transmembrane</keyword>
<keyword evidence="1" id="KW-1133">Transmembrane helix</keyword>
<organism evidence="2 3">
    <name type="scientific">Prolixibacter bellariivorans</name>
    <dbReference type="NCBI Taxonomy" id="314319"/>
    <lineage>
        <taxon>Bacteria</taxon>
        <taxon>Pseudomonadati</taxon>
        <taxon>Bacteroidota</taxon>
        <taxon>Bacteroidia</taxon>
        <taxon>Marinilabiliales</taxon>
        <taxon>Prolixibacteraceae</taxon>
        <taxon>Prolixibacter</taxon>
    </lineage>
</organism>
<sequence>MKTTKTNWINHPSKKQLILLTTIWILGVVLLVISMTNLFKESIFQGKYVLIYFLLIGSMVAIVRLYRNYYKNA</sequence>
<comment type="caution">
    <text evidence="2">The sequence shown here is derived from an EMBL/GenBank/DDBJ whole genome shotgun (WGS) entry which is preliminary data.</text>
</comment>